<evidence type="ECO:0000256" key="3">
    <source>
        <dbReference type="ARBA" id="ARBA00012140"/>
    </source>
</evidence>
<keyword evidence="6 13" id="KW-0489">Methyltransferase</keyword>
<evidence type="ECO:0000256" key="8">
    <source>
        <dbReference type="ARBA" id="ARBA00022691"/>
    </source>
</evidence>
<feature type="binding site" evidence="13">
    <location>
        <position position="277"/>
    </location>
    <ligand>
        <name>S-adenosyl-L-methionine</name>
        <dbReference type="ChEBI" id="CHEBI:59789"/>
    </ligand>
</feature>
<organism evidence="15 16">
    <name type="scientific">Candidatus Egerieicola faecale</name>
    <dbReference type="NCBI Taxonomy" id="2840774"/>
    <lineage>
        <taxon>Bacteria</taxon>
        <taxon>Bacillati</taxon>
        <taxon>Bacillota</taxon>
        <taxon>Clostridia</taxon>
        <taxon>Eubacteriales</taxon>
        <taxon>Oscillospiraceae</taxon>
        <taxon>Oscillospiraceae incertae sedis</taxon>
        <taxon>Candidatus Egerieicola</taxon>
    </lineage>
</organism>
<dbReference type="InterPro" id="IPR006027">
    <property type="entry name" value="NusB_RsmB_TIM44"/>
</dbReference>
<evidence type="ECO:0000256" key="1">
    <source>
        <dbReference type="ARBA" id="ARBA00002724"/>
    </source>
</evidence>
<dbReference type="InterPro" id="IPR035926">
    <property type="entry name" value="NusB-like_sf"/>
</dbReference>
<feature type="binding site" evidence="13">
    <location>
        <position position="321"/>
    </location>
    <ligand>
        <name>S-adenosyl-L-methionine</name>
        <dbReference type="ChEBI" id="CHEBI:59789"/>
    </ligand>
</feature>
<comment type="similarity">
    <text evidence="13">Belongs to the class I-like SAM-binding methyltransferase superfamily. RsmB/NOP family.</text>
</comment>
<dbReference type="NCBIfam" id="NF011494">
    <property type="entry name" value="PRK14902.1"/>
    <property type="match status" value="1"/>
</dbReference>
<dbReference type="CDD" id="cd02440">
    <property type="entry name" value="AdoMet_MTases"/>
    <property type="match status" value="1"/>
</dbReference>
<dbReference type="InterPro" id="IPR023267">
    <property type="entry name" value="RCMT"/>
</dbReference>
<comment type="function">
    <text evidence="1">Specifically methylates the cytosine at position 967 (m5C967) of 16S rRNA.</text>
</comment>
<dbReference type="EC" id="2.1.1.176" evidence="3"/>
<evidence type="ECO:0000256" key="9">
    <source>
        <dbReference type="ARBA" id="ARBA00022884"/>
    </source>
</evidence>
<feature type="active site" description="Nucleophile" evidence="13">
    <location>
        <position position="373"/>
    </location>
</feature>
<evidence type="ECO:0000256" key="2">
    <source>
        <dbReference type="ARBA" id="ARBA00004496"/>
    </source>
</evidence>
<evidence type="ECO:0000313" key="15">
    <source>
        <dbReference type="EMBL" id="HIU40967.1"/>
    </source>
</evidence>
<dbReference type="NCBIfam" id="TIGR00563">
    <property type="entry name" value="rsmB"/>
    <property type="match status" value="1"/>
</dbReference>
<dbReference type="Pfam" id="PF01189">
    <property type="entry name" value="Methyltr_RsmB-F"/>
    <property type="match status" value="1"/>
</dbReference>
<dbReference type="PANTHER" id="PTHR22807">
    <property type="entry name" value="NOP2 YEAST -RELATED NOL1/NOP2/FMU SUN DOMAIN-CONTAINING"/>
    <property type="match status" value="1"/>
</dbReference>
<keyword evidence="7 13" id="KW-0808">Transferase</keyword>
<keyword evidence="8 13" id="KW-0949">S-adenosyl-L-methionine</keyword>
<dbReference type="InterPro" id="IPR054728">
    <property type="entry name" value="RsmB-like_ferredoxin"/>
</dbReference>
<evidence type="ECO:0000256" key="10">
    <source>
        <dbReference type="ARBA" id="ARBA00030399"/>
    </source>
</evidence>
<comment type="caution">
    <text evidence="15">The sequence shown here is derived from an EMBL/GenBank/DDBJ whole genome shotgun (WGS) entry which is preliminary data.</text>
</comment>
<dbReference type="Pfam" id="PF22458">
    <property type="entry name" value="RsmF-B_ferredox"/>
    <property type="match status" value="1"/>
</dbReference>
<evidence type="ECO:0000256" key="13">
    <source>
        <dbReference type="PROSITE-ProRule" id="PRU01023"/>
    </source>
</evidence>
<dbReference type="GO" id="GO:0005737">
    <property type="term" value="C:cytoplasm"/>
    <property type="evidence" value="ECO:0007669"/>
    <property type="project" value="UniProtKB-SubCell"/>
</dbReference>
<dbReference type="SUPFAM" id="SSF53335">
    <property type="entry name" value="S-adenosyl-L-methionine-dependent methyltransferases"/>
    <property type="match status" value="1"/>
</dbReference>
<evidence type="ECO:0000256" key="11">
    <source>
        <dbReference type="ARBA" id="ARBA00031088"/>
    </source>
</evidence>
<dbReference type="Pfam" id="PF01029">
    <property type="entry name" value="NusB"/>
    <property type="match status" value="1"/>
</dbReference>
<feature type="domain" description="SAM-dependent MTase RsmB/NOP-type" evidence="14">
    <location>
        <begin position="163"/>
        <end position="434"/>
    </location>
</feature>
<dbReference type="InterPro" id="IPR001678">
    <property type="entry name" value="MeTrfase_RsmB-F_NOP2_dom"/>
</dbReference>
<dbReference type="Proteomes" id="UP000824082">
    <property type="component" value="Unassembled WGS sequence"/>
</dbReference>
<evidence type="ECO:0000256" key="7">
    <source>
        <dbReference type="ARBA" id="ARBA00022679"/>
    </source>
</evidence>
<dbReference type="GO" id="GO:0008649">
    <property type="term" value="F:rRNA methyltransferase activity"/>
    <property type="evidence" value="ECO:0007669"/>
    <property type="project" value="InterPro"/>
</dbReference>
<gene>
    <name evidence="15" type="primary">rsmB</name>
    <name evidence="15" type="ORF">IAD19_00240</name>
</gene>
<evidence type="ECO:0000256" key="12">
    <source>
        <dbReference type="ARBA" id="ARBA00047283"/>
    </source>
</evidence>
<dbReference type="SUPFAM" id="SSF48013">
    <property type="entry name" value="NusB-like"/>
    <property type="match status" value="1"/>
</dbReference>
<dbReference type="GO" id="GO:0006355">
    <property type="term" value="P:regulation of DNA-templated transcription"/>
    <property type="evidence" value="ECO:0007669"/>
    <property type="project" value="InterPro"/>
</dbReference>
<evidence type="ECO:0000313" key="16">
    <source>
        <dbReference type="Proteomes" id="UP000824082"/>
    </source>
</evidence>
<protein>
    <recommendedName>
        <fullName evidence="3">16S rRNA (cytosine(967)-C(5))-methyltransferase</fullName>
        <ecNumber evidence="3">2.1.1.176</ecNumber>
    </recommendedName>
    <alternativeName>
        <fullName evidence="10">16S rRNA m5C967 methyltransferase</fullName>
    </alternativeName>
    <alternativeName>
        <fullName evidence="11">rRNA (cytosine-C(5)-)-methyltransferase RsmB</fullName>
    </alternativeName>
</protein>
<dbReference type="GO" id="GO:0003723">
    <property type="term" value="F:RNA binding"/>
    <property type="evidence" value="ECO:0007669"/>
    <property type="project" value="UniProtKB-UniRule"/>
</dbReference>
<evidence type="ECO:0000256" key="6">
    <source>
        <dbReference type="ARBA" id="ARBA00022603"/>
    </source>
</evidence>
<dbReference type="PANTHER" id="PTHR22807:SF53">
    <property type="entry name" value="RIBOSOMAL RNA SMALL SUBUNIT METHYLTRANSFERASE B-RELATED"/>
    <property type="match status" value="1"/>
</dbReference>
<keyword evidence="9 13" id="KW-0694">RNA-binding</keyword>
<dbReference type="PRINTS" id="PR02008">
    <property type="entry name" value="RCMTFAMILY"/>
</dbReference>
<feature type="binding site" evidence="13">
    <location>
        <begin position="253"/>
        <end position="259"/>
    </location>
    <ligand>
        <name>S-adenosyl-L-methionine</name>
        <dbReference type="ChEBI" id="CHEBI:59789"/>
    </ligand>
</feature>
<reference evidence="15" key="2">
    <citation type="journal article" date="2021" name="PeerJ">
        <title>Extensive microbial diversity within the chicken gut microbiome revealed by metagenomics and culture.</title>
        <authorList>
            <person name="Gilroy R."/>
            <person name="Ravi A."/>
            <person name="Getino M."/>
            <person name="Pursley I."/>
            <person name="Horton D.L."/>
            <person name="Alikhan N.F."/>
            <person name="Baker D."/>
            <person name="Gharbi K."/>
            <person name="Hall N."/>
            <person name="Watson M."/>
            <person name="Adriaenssens E.M."/>
            <person name="Foster-Nyarko E."/>
            <person name="Jarju S."/>
            <person name="Secka A."/>
            <person name="Antonio M."/>
            <person name="Oren A."/>
            <person name="Chaudhuri R.R."/>
            <person name="La Ragione R."/>
            <person name="Hildebrand F."/>
            <person name="Pallen M.J."/>
        </authorList>
    </citation>
    <scope>NUCLEOTIDE SEQUENCE</scope>
    <source>
        <strain evidence="15">4509</strain>
    </source>
</reference>
<sequence>MADPQRRLVFRLLEQVRTQKSYSNLALNHALNQPGFSGNAGFVSALFYGVLERQITLDAVLAPYLKGKKIDPPVRTILRMGLYQILFLDSVPDSAAVNESVQLCIPAKVFSAKGLVNGVLRRFLREGKPFRPEQMPPWQAYSCPEWLYQRWCADYGKDTALELMKAGLGRPPVTVRVNTQKISTQDFAQALKQQGVEAVPCRWGKDGLALSRTGGVEQLPGYEEGWFYVQDSSSQLCASLMEAKPGQRIYDVCAAPGGKSCALALEMKDQGDILSFDLYPQKVELIRKNAARLGLTSVHPAQWDASVWEQSRPLADGVLCDLPCSGYGVLRRKPEIRQHPPEDGAALVKLQQELLDVNCRYVKPGGTLIYSTCTLSRQENQDNALWFLQTHPEFAPLPLPEELGELGLLEGHMLTVFPHKGDGDGFFMARMQKKA</sequence>
<dbReference type="EMBL" id="DVMX01000004">
    <property type="protein sequence ID" value="HIU40967.1"/>
    <property type="molecule type" value="Genomic_DNA"/>
</dbReference>
<dbReference type="Gene3D" id="3.30.70.1170">
    <property type="entry name" value="Sun protein, domain 3"/>
    <property type="match status" value="1"/>
</dbReference>
<dbReference type="InterPro" id="IPR049560">
    <property type="entry name" value="MeTrfase_RsmB-F_NOP2_cat"/>
</dbReference>
<accession>A0A9D1IPE1</accession>
<proteinExistence type="inferred from homology"/>
<dbReference type="InterPro" id="IPR029063">
    <property type="entry name" value="SAM-dependent_MTases_sf"/>
</dbReference>
<dbReference type="AlphaFoldDB" id="A0A9D1IPE1"/>
<feature type="binding site" evidence="13">
    <location>
        <position position="304"/>
    </location>
    <ligand>
        <name>S-adenosyl-L-methionine</name>
        <dbReference type="ChEBI" id="CHEBI:59789"/>
    </ligand>
</feature>
<evidence type="ECO:0000256" key="5">
    <source>
        <dbReference type="ARBA" id="ARBA00022552"/>
    </source>
</evidence>
<reference evidence="15" key="1">
    <citation type="submission" date="2020-10" db="EMBL/GenBank/DDBJ databases">
        <authorList>
            <person name="Gilroy R."/>
        </authorList>
    </citation>
    <scope>NUCLEOTIDE SEQUENCE</scope>
    <source>
        <strain evidence="15">4509</strain>
    </source>
</reference>
<dbReference type="InterPro" id="IPR004573">
    <property type="entry name" value="rRNA_ssu_MeTfrase_B"/>
</dbReference>
<dbReference type="Gene3D" id="3.40.50.150">
    <property type="entry name" value="Vaccinia Virus protein VP39"/>
    <property type="match status" value="1"/>
</dbReference>
<dbReference type="PROSITE" id="PS51686">
    <property type="entry name" value="SAM_MT_RSMB_NOP"/>
    <property type="match status" value="1"/>
</dbReference>
<keyword evidence="5" id="KW-0698">rRNA processing</keyword>
<evidence type="ECO:0000259" key="14">
    <source>
        <dbReference type="PROSITE" id="PS51686"/>
    </source>
</evidence>
<comment type="catalytic activity">
    <reaction evidence="12">
        <text>cytidine(967) in 16S rRNA + S-adenosyl-L-methionine = 5-methylcytidine(967) in 16S rRNA + S-adenosyl-L-homocysteine + H(+)</text>
        <dbReference type="Rhea" id="RHEA:42748"/>
        <dbReference type="Rhea" id="RHEA-COMP:10219"/>
        <dbReference type="Rhea" id="RHEA-COMP:10220"/>
        <dbReference type="ChEBI" id="CHEBI:15378"/>
        <dbReference type="ChEBI" id="CHEBI:57856"/>
        <dbReference type="ChEBI" id="CHEBI:59789"/>
        <dbReference type="ChEBI" id="CHEBI:74483"/>
        <dbReference type="ChEBI" id="CHEBI:82748"/>
        <dbReference type="EC" id="2.1.1.176"/>
    </reaction>
</comment>
<comment type="subcellular location">
    <subcellularLocation>
        <location evidence="2">Cytoplasm</location>
    </subcellularLocation>
</comment>
<keyword evidence="4" id="KW-0963">Cytoplasm</keyword>
<evidence type="ECO:0000256" key="4">
    <source>
        <dbReference type="ARBA" id="ARBA00022490"/>
    </source>
</evidence>
<dbReference type="Gene3D" id="1.10.940.10">
    <property type="entry name" value="NusB-like"/>
    <property type="match status" value="1"/>
</dbReference>
<name>A0A9D1IPE1_9FIRM</name>